<evidence type="ECO:0000313" key="2">
    <source>
        <dbReference type="EMBL" id="KAL0320357.1"/>
    </source>
</evidence>
<proteinExistence type="predicted"/>
<reference evidence="2" key="1">
    <citation type="submission" date="2020-06" db="EMBL/GenBank/DDBJ databases">
        <authorList>
            <person name="Li T."/>
            <person name="Hu X."/>
            <person name="Zhang T."/>
            <person name="Song X."/>
            <person name="Zhang H."/>
            <person name="Dai N."/>
            <person name="Sheng W."/>
            <person name="Hou X."/>
            <person name="Wei L."/>
        </authorList>
    </citation>
    <scope>NUCLEOTIDE SEQUENCE</scope>
    <source>
        <strain evidence="2">G02</strain>
        <tissue evidence="2">Leaf</tissue>
    </source>
</reference>
<sequence>MVVTQILVVALVDANATIEKKAHPMASDPSGREGSTPAALRRNPPYWIARLECLQTGLQDVSIKSWEHPWRNIVASPLLKGS</sequence>
<dbReference type="AlphaFoldDB" id="A0AAW2LM40"/>
<comment type="caution">
    <text evidence="2">The sequence shown here is derived from an EMBL/GenBank/DDBJ whole genome shotgun (WGS) entry which is preliminary data.</text>
</comment>
<name>A0AAW2LM40_SESRA</name>
<feature type="region of interest" description="Disordered" evidence="1">
    <location>
        <begin position="20"/>
        <end position="39"/>
    </location>
</feature>
<reference evidence="2" key="2">
    <citation type="journal article" date="2024" name="Plant">
        <title>Genomic evolution and insights into agronomic trait innovations of Sesamum species.</title>
        <authorList>
            <person name="Miao H."/>
            <person name="Wang L."/>
            <person name="Qu L."/>
            <person name="Liu H."/>
            <person name="Sun Y."/>
            <person name="Le M."/>
            <person name="Wang Q."/>
            <person name="Wei S."/>
            <person name="Zheng Y."/>
            <person name="Lin W."/>
            <person name="Duan Y."/>
            <person name="Cao H."/>
            <person name="Xiong S."/>
            <person name="Wang X."/>
            <person name="Wei L."/>
            <person name="Li C."/>
            <person name="Ma Q."/>
            <person name="Ju M."/>
            <person name="Zhao R."/>
            <person name="Li G."/>
            <person name="Mu C."/>
            <person name="Tian Q."/>
            <person name="Mei H."/>
            <person name="Zhang T."/>
            <person name="Gao T."/>
            <person name="Zhang H."/>
        </authorList>
    </citation>
    <scope>NUCLEOTIDE SEQUENCE</scope>
    <source>
        <strain evidence="2">G02</strain>
    </source>
</reference>
<evidence type="ECO:0008006" key="3">
    <source>
        <dbReference type="Google" id="ProtNLM"/>
    </source>
</evidence>
<evidence type="ECO:0000256" key="1">
    <source>
        <dbReference type="SAM" id="MobiDB-lite"/>
    </source>
</evidence>
<accession>A0AAW2LM40</accession>
<dbReference type="EMBL" id="JACGWJ010000024">
    <property type="protein sequence ID" value="KAL0320357.1"/>
    <property type="molecule type" value="Genomic_DNA"/>
</dbReference>
<gene>
    <name evidence="2" type="ORF">Sradi_5297200</name>
</gene>
<organism evidence="2">
    <name type="scientific">Sesamum radiatum</name>
    <name type="common">Black benniseed</name>
    <dbReference type="NCBI Taxonomy" id="300843"/>
    <lineage>
        <taxon>Eukaryota</taxon>
        <taxon>Viridiplantae</taxon>
        <taxon>Streptophyta</taxon>
        <taxon>Embryophyta</taxon>
        <taxon>Tracheophyta</taxon>
        <taxon>Spermatophyta</taxon>
        <taxon>Magnoliopsida</taxon>
        <taxon>eudicotyledons</taxon>
        <taxon>Gunneridae</taxon>
        <taxon>Pentapetalae</taxon>
        <taxon>asterids</taxon>
        <taxon>lamiids</taxon>
        <taxon>Lamiales</taxon>
        <taxon>Pedaliaceae</taxon>
        <taxon>Sesamum</taxon>
    </lineage>
</organism>
<protein>
    <recommendedName>
        <fullName evidence="3">Secreted protein</fullName>
    </recommendedName>
</protein>